<evidence type="ECO:0000313" key="13">
    <source>
        <dbReference type="EMBL" id="MBK6089789.1"/>
    </source>
</evidence>
<keyword evidence="7 10" id="KW-0548">Nucleotidyltransferase</keyword>
<dbReference type="PANTHER" id="PTHR39191:SF1">
    <property type="entry name" value="DUF4922 DOMAIN-CONTAINING PROTEIN"/>
    <property type="match status" value="1"/>
</dbReference>
<comment type="caution">
    <text evidence="13">The sequence shown here is derived from an EMBL/GenBank/DDBJ whole genome shotgun (WGS) entry which is preliminary data.</text>
</comment>
<keyword evidence="6 10" id="KW-0808">Transferase</keyword>
<name>A0A935C3I2_9FIRM</name>
<evidence type="ECO:0000313" key="14">
    <source>
        <dbReference type="Proteomes" id="UP000633365"/>
    </source>
</evidence>
<feature type="domain" description="Galactose-1-phosphate uridyl transferase C-terminal" evidence="12">
    <location>
        <begin position="245"/>
        <end position="428"/>
    </location>
</feature>
<evidence type="ECO:0000256" key="7">
    <source>
        <dbReference type="ARBA" id="ARBA00022695"/>
    </source>
</evidence>
<dbReference type="EC" id="2.7.7.12" evidence="10"/>
<evidence type="ECO:0000256" key="5">
    <source>
        <dbReference type="ARBA" id="ARBA00022490"/>
    </source>
</evidence>
<dbReference type="PANTHER" id="PTHR39191">
    <property type="entry name" value="GALACTOSE-1-PHOSPHATE URIDYLYLTRANSFERASE"/>
    <property type="match status" value="1"/>
</dbReference>
<dbReference type="InterPro" id="IPR005849">
    <property type="entry name" value="GalP_Utransf_N"/>
</dbReference>
<evidence type="ECO:0000259" key="11">
    <source>
        <dbReference type="Pfam" id="PF01087"/>
    </source>
</evidence>
<keyword evidence="9 10" id="KW-0119">Carbohydrate metabolism</keyword>
<dbReference type="PROSITE" id="PS01163">
    <property type="entry name" value="GAL_P_UDP_TRANSF_II"/>
    <property type="match status" value="1"/>
</dbReference>
<dbReference type="InterPro" id="IPR000766">
    <property type="entry name" value="GalP_uridyl_Trfase_II"/>
</dbReference>
<keyword evidence="5 10" id="KW-0963">Cytoplasm</keyword>
<comment type="similarity">
    <text evidence="4 10">Belongs to the galactose-1-phosphate uridylyltransferase type 2 family.</text>
</comment>
<evidence type="ECO:0000259" key="12">
    <source>
        <dbReference type="Pfam" id="PF02744"/>
    </source>
</evidence>
<dbReference type="GO" id="GO:0008108">
    <property type="term" value="F:UDP-glucose:hexose-1-phosphate uridylyltransferase activity"/>
    <property type="evidence" value="ECO:0007669"/>
    <property type="project" value="UniProtKB-UniRule"/>
</dbReference>
<evidence type="ECO:0000256" key="4">
    <source>
        <dbReference type="ARBA" id="ARBA00008706"/>
    </source>
</evidence>
<comment type="subcellular location">
    <subcellularLocation>
        <location evidence="2 10">Cytoplasm</location>
    </subcellularLocation>
</comment>
<protein>
    <recommendedName>
        <fullName evidence="10">Galactose-1-phosphate uridylyltransferase</fullName>
        <shortName evidence="10">Gal-1-P uridylyltransferase</shortName>
        <ecNumber evidence="10">2.7.7.12</ecNumber>
    </recommendedName>
    <alternativeName>
        <fullName evidence="10">UDP-glucose--hexose-1-phosphate uridylyltransferase</fullName>
    </alternativeName>
</protein>
<dbReference type="InterPro" id="IPR023425">
    <property type="entry name" value="GalP_uridyl_Trfase_II_CS"/>
</dbReference>
<gene>
    <name evidence="10" type="primary">galT</name>
    <name evidence="13" type="ORF">JKK62_14255</name>
</gene>
<evidence type="ECO:0000256" key="9">
    <source>
        <dbReference type="ARBA" id="ARBA00023277"/>
    </source>
</evidence>
<feature type="domain" description="Galactose-1-phosphate uridyl transferase N-terminal" evidence="11">
    <location>
        <begin position="56"/>
        <end position="229"/>
    </location>
</feature>
<dbReference type="HAMAP" id="MF_00571">
    <property type="entry name" value="GalP_UDP_trans"/>
    <property type="match status" value="1"/>
</dbReference>
<evidence type="ECO:0000256" key="2">
    <source>
        <dbReference type="ARBA" id="ARBA00004496"/>
    </source>
</evidence>
<dbReference type="GO" id="GO:0005737">
    <property type="term" value="C:cytoplasm"/>
    <property type="evidence" value="ECO:0007669"/>
    <property type="project" value="UniProtKB-SubCell"/>
</dbReference>
<evidence type="ECO:0000256" key="8">
    <source>
        <dbReference type="ARBA" id="ARBA00023144"/>
    </source>
</evidence>
<organism evidence="13 14">
    <name type="scientific">Ruminococcus difficilis</name>
    <dbReference type="NCBI Taxonomy" id="2763069"/>
    <lineage>
        <taxon>Bacteria</taxon>
        <taxon>Bacillati</taxon>
        <taxon>Bacillota</taxon>
        <taxon>Clostridia</taxon>
        <taxon>Eubacteriales</taxon>
        <taxon>Oscillospiraceae</taxon>
        <taxon>Ruminococcus</taxon>
    </lineage>
</organism>
<evidence type="ECO:0000256" key="1">
    <source>
        <dbReference type="ARBA" id="ARBA00001107"/>
    </source>
</evidence>
<dbReference type="PIRSF" id="PIRSF006005">
    <property type="entry name" value="GalT_BS"/>
    <property type="match status" value="1"/>
</dbReference>
<dbReference type="NCBIfam" id="NF003629">
    <property type="entry name" value="PRK05270.1-2"/>
    <property type="match status" value="1"/>
</dbReference>
<dbReference type="AlphaFoldDB" id="A0A935C3I2"/>
<evidence type="ECO:0000256" key="3">
    <source>
        <dbReference type="ARBA" id="ARBA00004947"/>
    </source>
</evidence>
<keyword evidence="8 10" id="KW-0299">Galactose metabolism</keyword>
<dbReference type="GO" id="GO:0006012">
    <property type="term" value="P:galactose metabolic process"/>
    <property type="evidence" value="ECO:0007669"/>
    <property type="project" value="UniProtKB-UniRule"/>
</dbReference>
<dbReference type="RefSeq" id="WP_201428496.1">
    <property type="nucleotide sequence ID" value="NZ_JAEQMG010000155.1"/>
</dbReference>
<evidence type="ECO:0000256" key="10">
    <source>
        <dbReference type="HAMAP-Rule" id="MF_00571"/>
    </source>
</evidence>
<reference evidence="13" key="1">
    <citation type="submission" date="2021-01" db="EMBL/GenBank/DDBJ databases">
        <title>Genome public.</title>
        <authorList>
            <person name="Liu C."/>
            <person name="Sun Q."/>
        </authorList>
    </citation>
    <scope>NUCLEOTIDE SEQUENCE</scope>
    <source>
        <strain evidence="13">M6</strain>
    </source>
</reference>
<proteinExistence type="inferred from homology"/>
<dbReference type="InterPro" id="IPR005850">
    <property type="entry name" value="GalP_Utransf_C"/>
</dbReference>
<keyword evidence="14" id="KW-1185">Reference proteome</keyword>
<dbReference type="Proteomes" id="UP000633365">
    <property type="component" value="Unassembled WGS sequence"/>
</dbReference>
<accession>A0A935C3I2</accession>
<comment type="pathway">
    <text evidence="3 10">Carbohydrate metabolism; galactose metabolism.</text>
</comment>
<dbReference type="EMBL" id="JAEQMG010000155">
    <property type="protein sequence ID" value="MBK6089789.1"/>
    <property type="molecule type" value="Genomic_DNA"/>
</dbReference>
<sequence>MICKDIQRLIEYSVKNALITRDDELVVRNMLMDALHVCDWQDEPVDGADAEIDEILQPLIDYACANGVIEDTTANRDLFDTKLMGILTPMPREIIRDFWEKYRESPKTATDWYFDISQKLNYVRAGRIRKDVKWTYESEFGTLDITINRSKPEKDPRDIAKAGASASVAYPKCQLCAENMGYAGRQNHPARQNLRPIPITINDGDWYLQYSPYGYYNEHCIVFNSKHIPMVIDAAVFRKLFDFIGQFPHYFVGSNADLPIVGGSILSHEHFQGGHYTFAMAKAPEEHGFTLSDYPDVHAATVKWPMSVIRLRSADKAQLSQASAVILKAWRAYTDESANIFAFTDGTPHNTITPIARMKEGLFECDLVLRNNITSEDRPLGVYHPNPTLHHIKKENIGLIEVMGLAVLPARLATELEAVRDALLSGADLSKNPQTASHAAWAAEFMPRHPEFCAENAMEIIRAEVGAVFEQVLCDAGVFKRDEEGQAAFMRFINSL</sequence>
<dbReference type="Pfam" id="PF02744">
    <property type="entry name" value="GalP_UDP_tr_C"/>
    <property type="match status" value="1"/>
</dbReference>
<comment type="catalytic activity">
    <reaction evidence="1 10">
        <text>alpha-D-galactose 1-phosphate + UDP-alpha-D-glucose = alpha-D-glucose 1-phosphate + UDP-alpha-D-galactose</text>
        <dbReference type="Rhea" id="RHEA:13989"/>
        <dbReference type="ChEBI" id="CHEBI:58336"/>
        <dbReference type="ChEBI" id="CHEBI:58601"/>
        <dbReference type="ChEBI" id="CHEBI:58885"/>
        <dbReference type="ChEBI" id="CHEBI:66914"/>
        <dbReference type="EC" id="2.7.7.12"/>
    </reaction>
</comment>
<evidence type="ECO:0000256" key="6">
    <source>
        <dbReference type="ARBA" id="ARBA00022679"/>
    </source>
</evidence>
<dbReference type="Pfam" id="PF01087">
    <property type="entry name" value="GalP_UDP_transf"/>
    <property type="match status" value="1"/>
</dbReference>